<evidence type="ECO:0000313" key="4">
    <source>
        <dbReference type="Proteomes" id="UP001305647"/>
    </source>
</evidence>
<sequence length="202" mass="22321">MPTLLTLPAKLIHRILACLSQPHLSQVCLSCKTLQPLAEWRVYESVEFLFDLDVPLHTADPEDHVGLPIQKFFRTIWHRPELAAHVKSARFVTQNAFRCRVSSTPPPTDIRQAMVDAWAQTGLPPQGVDNAIAKDDLSAVTAVVLSRLRRLARLEVGYILLQHSPHVARILLHMSSGGGSPTENAAAADAAYRGLTRLSVRN</sequence>
<proteinExistence type="predicted"/>
<keyword evidence="4" id="KW-1185">Reference proteome</keyword>
<dbReference type="AlphaFoldDB" id="A0AAN6QB73"/>
<dbReference type="EMBL" id="MU863627">
    <property type="protein sequence ID" value="KAK4104032.1"/>
    <property type="molecule type" value="Genomic_DNA"/>
</dbReference>
<feature type="domain" description="F-box" evidence="2">
    <location>
        <begin position="1"/>
        <end position="46"/>
    </location>
</feature>
<dbReference type="InterPro" id="IPR001810">
    <property type="entry name" value="F-box_dom"/>
</dbReference>
<gene>
    <name evidence="3" type="ORF">N658DRAFT_493527</name>
</gene>
<feature type="chain" id="PRO_5042958449" description="F-box domain-containing protein" evidence="1">
    <location>
        <begin position="18"/>
        <end position="202"/>
    </location>
</feature>
<dbReference type="PROSITE" id="PS50181">
    <property type="entry name" value="FBOX"/>
    <property type="match status" value="1"/>
</dbReference>
<evidence type="ECO:0000256" key="1">
    <source>
        <dbReference type="SAM" id="SignalP"/>
    </source>
</evidence>
<keyword evidence="1" id="KW-0732">Signal</keyword>
<name>A0AAN6QB73_9PEZI</name>
<accession>A0AAN6QB73</accession>
<comment type="caution">
    <text evidence="3">The sequence shown here is derived from an EMBL/GenBank/DDBJ whole genome shotgun (WGS) entry which is preliminary data.</text>
</comment>
<reference evidence="3" key="1">
    <citation type="journal article" date="2023" name="Mol. Phylogenet. Evol.">
        <title>Genome-scale phylogeny and comparative genomics of the fungal order Sordariales.</title>
        <authorList>
            <person name="Hensen N."/>
            <person name="Bonometti L."/>
            <person name="Westerberg I."/>
            <person name="Brannstrom I.O."/>
            <person name="Guillou S."/>
            <person name="Cros-Aarteil S."/>
            <person name="Calhoun S."/>
            <person name="Haridas S."/>
            <person name="Kuo A."/>
            <person name="Mondo S."/>
            <person name="Pangilinan J."/>
            <person name="Riley R."/>
            <person name="LaButti K."/>
            <person name="Andreopoulos B."/>
            <person name="Lipzen A."/>
            <person name="Chen C."/>
            <person name="Yan M."/>
            <person name="Daum C."/>
            <person name="Ng V."/>
            <person name="Clum A."/>
            <person name="Steindorff A."/>
            <person name="Ohm R.A."/>
            <person name="Martin F."/>
            <person name="Silar P."/>
            <person name="Natvig D.O."/>
            <person name="Lalanne C."/>
            <person name="Gautier V."/>
            <person name="Ament-Velasquez S.L."/>
            <person name="Kruys A."/>
            <person name="Hutchinson M.I."/>
            <person name="Powell A.J."/>
            <person name="Barry K."/>
            <person name="Miller A.N."/>
            <person name="Grigoriev I.V."/>
            <person name="Debuchy R."/>
            <person name="Gladieux P."/>
            <person name="Hiltunen Thoren M."/>
            <person name="Johannesson H."/>
        </authorList>
    </citation>
    <scope>NUCLEOTIDE SEQUENCE</scope>
    <source>
        <strain evidence="3">CBS 757.83</strain>
    </source>
</reference>
<organism evidence="3 4">
    <name type="scientific">Parathielavia hyrcaniae</name>
    <dbReference type="NCBI Taxonomy" id="113614"/>
    <lineage>
        <taxon>Eukaryota</taxon>
        <taxon>Fungi</taxon>
        <taxon>Dikarya</taxon>
        <taxon>Ascomycota</taxon>
        <taxon>Pezizomycotina</taxon>
        <taxon>Sordariomycetes</taxon>
        <taxon>Sordariomycetidae</taxon>
        <taxon>Sordariales</taxon>
        <taxon>Chaetomiaceae</taxon>
        <taxon>Parathielavia</taxon>
    </lineage>
</organism>
<evidence type="ECO:0000313" key="3">
    <source>
        <dbReference type="EMBL" id="KAK4104032.1"/>
    </source>
</evidence>
<feature type="non-terminal residue" evidence="3">
    <location>
        <position position="202"/>
    </location>
</feature>
<protein>
    <recommendedName>
        <fullName evidence="2">F-box domain-containing protein</fullName>
    </recommendedName>
</protein>
<feature type="signal peptide" evidence="1">
    <location>
        <begin position="1"/>
        <end position="17"/>
    </location>
</feature>
<reference evidence="3" key="2">
    <citation type="submission" date="2023-05" db="EMBL/GenBank/DDBJ databases">
        <authorList>
            <consortium name="Lawrence Berkeley National Laboratory"/>
            <person name="Steindorff A."/>
            <person name="Hensen N."/>
            <person name="Bonometti L."/>
            <person name="Westerberg I."/>
            <person name="Brannstrom I.O."/>
            <person name="Guillou S."/>
            <person name="Cros-Aarteil S."/>
            <person name="Calhoun S."/>
            <person name="Haridas S."/>
            <person name="Kuo A."/>
            <person name="Mondo S."/>
            <person name="Pangilinan J."/>
            <person name="Riley R."/>
            <person name="Labutti K."/>
            <person name="Andreopoulos B."/>
            <person name="Lipzen A."/>
            <person name="Chen C."/>
            <person name="Yanf M."/>
            <person name="Daum C."/>
            <person name="Ng V."/>
            <person name="Clum A."/>
            <person name="Ohm R."/>
            <person name="Martin F."/>
            <person name="Silar P."/>
            <person name="Natvig D."/>
            <person name="Lalanne C."/>
            <person name="Gautier V."/>
            <person name="Ament-Velasquez S.L."/>
            <person name="Kruys A."/>
            <person name="Hutchinson M.I."/>
            <person name="Powell A.J."/>
            <person name="Barry K."/>
            <person name="Miller A.N."/>
            <person name="Grigoriev I.V."/>
            <person name="Debuchy R."/>
            <person name="Gladieux P."/>
            <person name="Thoren M.H."/>
            <person name="Johannesson H."/>
        </authorList>
    </citation>
    <scope>NUCLEOTIDE SEQUENCE</scope>
    <source>
        <strain evidence="3">CBS 757.83</strain>
    </source>
</reference>
<evidence type="ECO:0000259" key="2">
    <source>
        <dbReference type="PROSITE" id="PS50181"/>
    </source>
</evidence>
<dbReference type="Proteomes" id="UP001305647">
    <property type="component" value="Unassembled WGS sequence"/>
</dbReference>